<dbReference type="eggNOG" id="COG1898">
    <property type="taxonomic scope" value="Bacteria"/>
</dbReference>
<feature type="active site" description="Proton acceptor" evidence="5">
    <location>
        <position position="66"/>
    </location>
</feature>
<dbReference type="Proteomes" id="UP000000546">
    <property type="component" value="Chromosome"/>
</dbReference>
<dbReference type="GO" id="GO:0000271">
    <property type="term" value="P:polysaccharide biosynthetic process"/>
    <property type="evidence" value="ECO:0007669"/>
    <property type="project" value="TreeGrafter"/>
</dbReference>
<evidence type="ECO:0000256" key="2">
    <source>
        <dbReference type="ARBA" id="ARBA00001997"/>
    </source>
</evidence>
<evidence type="ECO:0000313" key="9">
    <source>
        <dbReference type="EMBL" id="AAZ19065.1"/>
    </source>
</evidence>
<dbReference type="KEGG" id="par:Psyc_1215"/>
<evidence type="ECO:0000256" key="6">
    <source>
        <dbReference type="PIRSR" id="PIRSR600888-2"/>
    </source>
</evidence>
<comment type="subunit">
    <text evidence="8">Homodimer.</text>
</comment>
<name>Q4FSE3_PSYA2</name>
<sequence length="190" mass="21969">MNIIDTKIPELLILEPRVFEDDRGWFMESFNHKSFTTLLNERGFEAPNFVQDNHSSSQKGALRGLHYQLNPFAQAKLVRVVQGRAWDVAVDIRQHSPTFGQWVGIELTATNHRQFWIPAGFAHGFIALEDNTQFLYKTTSYYHKESERTILWNDDSLDINWPVEGLELKLTEKDHQGATFTQAIEIGDTF</sequence>
<dbReference type="NCBIfam" id="TIGR01221">
    <property type="entry name" value="rmlC"/>
    <property type="match status" value="1"/>
</dbReference>
<evidence type="ECO:0000256" key="8">
    <source>
        <dbReference type="RuleBase" id="RU364069"/>
    </source>
</evidence>
<feature type="binding site" evidence="6">
    <location>
        <position position="147"/>
    </location>
    <ligand>
        <name>substrate</name>
    </ligand>
</feature>
<dbReference type="GO" id="GO:0019305">
    <property type="term" value="P:dTDP-rhamnose biosynthetic process"/>
    <property type="evidence" value="ECO:0007669"/>
    <property type="project" value="UniProtKB-UniRule"/>
</dbReference>
<dbReference type="Pfam" id="PF00908">
    <property type="entry name" value="dTDP_sugar_isom"/>
    <property type="match status" value="1"/>
</dbReference>
<feature type="binding site" evidence="6">
    <location>
        <position position="23"/>
    </location>
    <ligand>
        <name>substrate</name>
    </ligand>
</feature>
<evidence type="ECO:0000256" key="7">
    <source>
        <dbReference type="PIRSR" id="PIRSR600888-3"/>
    </source>
</evidence>
<comment type="similarity">
    <text evidence="8">Belongs to the dTDP-4-dehydrorhamnose 3,5-epimerase family.</text>
</comment>
<feature type="binding site" evidence="6">
    <location>
        <begin position="51"/>
        <end position="53"/>
    </location>
    <ligand>
        <name>substrate</name>
    </ligand>
</feature>
<dbReference type="STRING" id="259536.Psyc_1215"/>
<evidence type="ECO:0000256" key="3">
    <source>
        <dbReference type="ARBA" id="ARBA00012098"/>
    </source>
</evidence>
<feature type="active site" description="Proton donor" evidence="5">
    <location>
        <position position="136"/>
    </location>
</feature>
<feature type="binding site" evidence="6">
    <location>
        <position position="123"/>
    </location>
    <ligand>
        <name>substrate</name>
    </ligand>
</feature>
<dbReference type="InterPro" id="IPR011051">
    <property type="entry name" value="RmlC_Cupin_sf"/>
</dbReference>
<evidence type="ECO:0000256" key="5">
    <source>
        <dbReference type="PIRSR" id="PIRSR600888-1"/>
    </source>
</evidence>
<organism evidence="9 10">
    <name type="scientific">Psychrobacter arcticus (strain DSM 17307 / VKM B-2377 / 273-4)</name>
    <dbReference type="NCBI Taxonomy" id="259536"/>
    <lineage>
        <taxon>Bacteria</taxon>
        <taxon>Pseudomonadati</taxon>
        <taxon>Pseudomonadota</taxon>
        <taxon>Gammaproteobacteria</taxon>
        <taxon>Moraxellales</taxon>
        <taxon>Moraxellaceae</taxon>
        <taxon>Psychrobacter</taxon>
    </lineage>
</organism>
<dbReference type="EC" id="5.1.3.13" evidence="3 8"/>
<comment type="function">
    <text evidence="2 8">Catalyzes the epimerization of the C3' and C5'positions of dTDP-6-deoxy-D-xylo-4-hexulose, forming dTDP-6-deoxy-L-lyxo-4-hexulose.</text>
</comment>
<feature type="binding site" evidence="6">
    <location>
        <position position="169"/>
    </location>
    <ligand>
        <name>substrate</name>
    </ligand>
</feature>
<feature type="site" description="Participates in a stacking interaction with the thymidine ring of dTDP-4-oxo-6-deoxyglucose" evidence="7">
    <location>
        <position position="142"/>
    </location>
</feature>
<dbReference type="HOGENOM" id="CLU_090940_1_1_6"/>
<dbReference type="SUPFAM" id="SSF51182">
    <property type="entry name" value="RmlC-like cupins"/>
    <property type="match status" value="1"/>
</dbReference>
<dbReference type="Gene3D" id="2.60.120.10">
    <property type="entry name" value="Jelly Rolls"/>
    <property type="match status" value="1"/>
</dbReference>
<dbReference type="PANTHER" id="PTHR21047">
    <property type="entry name" value="DTDP-6-DEOXY-D-GLUCOSE-3,5 EPIMERASE"/>
    <property type="match status" value="1"/>
</dbReference>
<reference evidence="9 10" key="1">
    <citation type="journal article" date="2010" name="Appl. Environ. Microbiol.">
        <title>The genome sequence of Psychrobacter arcticus 273-4, a psychroactive Siberian permafrost bacterium, reveals mechanisms for adaptation to low-temperature growth.</title>
        <authorList>
            <person name="Ayala-del-Rio H.L."/>
            <person name="Chain P.S."/>
            <person name="Grzymski J.J."/>
            <person name="Ponder M.A."/>
            <person name="Ivanova N."/>
            <person name="Bergholz P.W."/>
            <person name="Di Bartolo G."/>
            <person name="Hauser L."/>
            <person name="Land M."/>
            <person name="Bakermans C."/>
            <person name="Rodrigues D."/>
            <person name="Klappenbach J."/>
            <person name="Zarka D."/>
            <person name="Larimer F."/>
            <person name="Richardson P."/>
            <person name="Murray A."/>
            <person name="Thomashow M."/>
            <person name="Tiedje J.M."/>
        </authorList>
    </citation>
    <scope>NUCLEOTIDE SEQUENCE [LARGE SCALE GENOMIC DNA]</scope>
    <source>
        <strain evidence="10">DSM 17307 / VKM B-2377 / 273-4</strain>
    </source>
</reference>
<comment type="pathway">
    <text evidence="8">Carbohydrate biosynthesis; dTDP-L-rhamnose biosynthesis.</text>
</comment>
<dbReference type="GO" id="GO:0008830">
    <property type="term" value="F:dTDP-4-dehydrorhamnose 3,5-epimerase activity"/>
    <property type="evidence" value="ECO:0007669"/>
    <property type="project" value="UniProtKB-UniRule"/>
</dbReference>
<dbReference type="OrthoDB" id="9800680at2"/>
<dbReference type="EMBL" id="CP000082">
    <property type="protein sequence ID" value="AAZ19065.1"/>
    <property type="molecule type" value="Genomic_DNA"/>
</dbReference>
<proteinExistence type="inferred from homology"/>
<dbReference type="UniPathway" id="UPA00124"/>
<dbReference type="PANTHER" id="PTHR21047:SF2">
    <property type="entry name" value="THYMIDINE DIPHOSPHO-4-KETO-RHAMNOSE 3,5-EPIMERASE"/>
    <property type="match status" value="1"/>
</dbReference>
<dbReference type="InterPro" id="IPR014710">
    <property type="entry name" value="RmlC-like_jellyroll"/>
</dbReference>
<dbReference type="RefSeq" id="WP_011280487.1">
    <property type="nucleotide sequence ID" value="NC_007204.1"/>
</dbReference>
<dbReference type="CDD" id="cd00438">
    <property type="entry name" value="cupin_RmlC"/>
    <property type="match status" value="1"/>
</dbReference>
<keyword evidence="8 9" id="KW-0413">Isomerase</keyword>
<dbReference type="GO" id="GO:0005829">
    <property type="term" value="C:cytosol"/>
    <property type="evidence" value="ECO:0007669"/>
    <property type="project" value="TreeGrafter"/>
</dbReference>
<feature type="binding site" evidence="6">
    <location>
        <position position="63"/>
    </location>
    <ligand>
        <name>substrate</name>
    </ligand>
</feature>
<evidence type="ECO:0000256" key="4">
    <source>
        <dbReference type="ARBA" id="ARBA00019595"/>
    </source>
</evidence>
<accession>Q4FSE3</accession>
<gene>
    <name evidence="9" type="primary">rfbC</name>
    <name evidence="9" type="ordered locus">Psyc_1215</name>
</gene>
<keyword evidence="10" id="KW-1185">Reference proteome</keyword>
<protein>
    <recommendedName>
        <fullName evidence="4 8">dTDP-4-dehydrorhamnose 3,5-epimerase</fullName>
        <ecNumber evidence="3 8">5.1.3.13</ecNumber>
    </recommendedName>
    <alternativeName>
        <fullName evidence="8">Thymidine diphospho-4-keto-rhamnose 3,5-epimerase</fullName>
    </alternativeName>
</protein>
<comment type="catalytic activity">
    <reaction evidence="1 8">
        <text>dTDP-4-dehydro-6-deoxy-alpha-D-glucose = dTDP-4-dehydro-beta-L-rhamnose</text>
        <dbReference type="Rhea" id="RHEA:16969"/>
        <dbReference type="ChEBI" id="CHEBI:57649"/>
        <dbReference type="ChEBI" id="CHEBI:62830"/>
        <dbReference type="EC" id="5.1.3.13"/>
    </reaction>
</comment>
<feature type="binding site" evidence="6">
    <location>
        <position position="76"/>
    </location>
    <ligand>
        <name>substrate</name>
    </ligand>
</feature>
<feature type="binding site" evidence="6">
    <location>
        <position position="28"/>
    </location>
    <ligand>
        <name>substrate</name>
    </ligand>
</feature>
<dbReference type="InterPro" id="IPR000888">
    <property type="entry name" value="RmlC-like"/>
</dbReference>
<dbReference type="AlphaFoldDB" id="Q4FSE3"/>
<evidence type="ECO:0000256" key="1">
    <source>
        <dbReference type="ARBA" id="ARBA00001298"/>
    </source>
</evidence>
<evidence type="ECO:0000313" key="10">
    <source>
        <dbReference type="Proteomes" id="UP000000546"/>
    </source>
</evidence>